<dbReference type="EMBL" id="WIPF01000034">
    <property type="protein sequence ID" value="KAF3224079.1"/>
    <property type="molecule type" value="Genomic_DNA"/>
</dbReference>
<feature type="region of interest" description="Disordered" evidence="1">
    <location>
        <begin position="1"/>
        <end position="57"/>
    </location>
</feature>
<dbReference type="AlphaFoldDB" id="A0A7C8UVS0"/>
<protein>
    <submittedName>
        <fullName evidence="2">Uncharacterized protein</fullName>
    </submittedName>
</protein>
<evidence type="ECO:0000256" key="1">
    <source>
        <dbReference type="SAM" id="MobiDB-lite"/>
    </source>
</evidence>
<sequence>MEGYHRIPTRRLPDEDPGSLTGNGQQPIKGSRTEQLAPPTRDRGTTSSYTLEDIEYE</sequence>
<proteinExistence type="predicted"/>
<organism evidence="2 3">
    <name type="scientific">Orbilia oligospora</name>
    <name type="common">Nematode-trapping fungus</name>
    <name type="synonym">Arthrobotrys oligospora</name>
    <dbReference type="NCBI Taxonomy" id="2813651"/>
    <lineage>
        <taxon>Eukaryota</taxon>
        <taxon>Fungi</taxon>
        <taxon>Dikarya</taxon>
        <taxon>Ascomycota</taxon>
        <taxon>Pezizomycotina</taxon>
        <taxon>Orbiliomycetes</taxon>
        <taxon>Orbiliales</taxon>
        <taxon>Orbiliaceae</taxon>
        <taxon>Orbilia</taxon>
    </lineage>
</organism>
<name>A0A7C8UVS0_ORBOL</name>
<reference evidence="2 3" key="1">
    <citation type="submission" date="2019-06" db="EMBL/GenBank/DDBJ databases">
        <authorList>
            <person name="Palmer J.M."/>
        </authorList>
    </citation>
    <scope>NUCLEOTIDE SEQUENCE [LARGE SCALE GENOMIC DNA]</scope>
    <source>
        <strain evidence="2 3">TWF191</strain>
    </source>
</reference>
<accession>A0A7C8UVS0</accession>
<dbReference type="Proteomes" id="UP000483672">
    <property type="component" value="Unassembled WGS sequence"/>
</dbReference>
<gene>
    <name evidence="2" type="ORF">TWF191_006195</name>
</gene>
<comment type="caution">
    <text evidence="2">The sequence shown here is derived from an EMBL/GenBank/DDBJ whole genome shotgun (WGS) entry which is preliminary data.</text>
</comment>
<evidence type="ECO:0000313" key="3">
    <source>
        <dbReference type="Proteomes" id="UP000483672"/>
    </source>
</evidence>
<evidence type="ECO:0000313" key="2">
    <source>
        <dbReference type="EMBL" id="KAF3224079.1"/>
    </source>
</evidence>